<keyword evidence="3" id="KW-1185">Reference proteome</keyword>
<evidence type="ECO:0000256" key="1">
    <source>
        <dbReference type="SAM" id="Phobius"/>
    </source>
</evidence>
<dbReference type="AlphaFoldDB" id="A0A0L0CMC1"/>
<comment type="caution">
    <text evidence="2">The sequence shown here is derived from an EMBL/GenBank/DDBJ whole genome shotgun (WGS) entry which is preliminary data.</text>
</comment>
<name>A0A0L0CMC1_LUCCU</name>
<keyword evidence="1" id="KW-0812">Transmembrane</keyword>
<keyword evidence="1" id="KW-1133">Transmembrane helix</keyword>
<feature type="transmembrane region" description="Helical" evidence="1">
    <location>
        <begin position="37"/>
        <end position="60"/>
    </location>
</feature>
<dbReference type="EMBL" id="JRES01000195">
    <property type="protein sequence ID" value="KNC33445.1"/>
    <property type="molecule type" value="Genomic_DNA"/>
</dbReference>
<accession>A0A0L0CMC1</accession>
<organism evidence="2 3">
    <name type="scientific">Lucilia cuprina</name>
    <name type="common">Green bottle fly</name>
    <name type="synonym">Australian sheep blowfly</name>
    <dbReference type="NCBI Taxonomy" id="7375"/>
    <lineage>
        <taxon>Eukaryota</taxon>
        <taxon>Metazoa</taxon>
        <taxon>Ecdysozoa</taxon>
        <taxon>Arthropoda</taxon>
        <taxon>Hexapoda</taxon>
        <taxon>Insecta</taxon>
        <taxon>Pterygota</taxon>
        <taxon>Neoptera</taxon>
        <taxon>Endopterygota</taxon>
        <taxon>Diptera</taxon>
        <taxon>Brachycera</taxon>
        <taxon>Muscomorpha</taxon>
        <taxon>Oestroidea</taxon>
        <taxon>Calliphoridae</taxon>
        <taxon>Luciliinae</taxon>
        <taxon>Lucilia</taxon>
    </lineage>
</organism>
<evidence type="ECO:0000313" key="2">
    <source>
        <dbReference type="EMBL" id="KNC33445.1"/>
    </source>
</evidence>
<sequence>MDYKGVVAHCGTKIHFSLRLTLEACSTLVAPVEPSPILLLSNLVLLLSFFLYTLTVCFVGENFLQFSQNACILFSQPNDPFRIVPKFINSGVSFVVLAGYVRLQVKSMLCFDFSSLHLRQRLMLICLVPKRRLISVSSLILLRSRSSSRLFSSKGNRDLLKVYSLFYSQLTLPCLTSIA</sequence>
<gene>
    <name evidence="2" type="ORF">FF38_09850</name>
</gene>
<proteinExistence type="predicted"/>
<keyword evidence="1" id="KW-0472">Membrane</keyword>
<protein>
    <submittedName>
        <fullName evidence="2">Uncharacterized protein</fullName>
    </submittedName>
</protein>
<dbReference type="Proteomes" id="UP000037069">
    <property type="component" value="Unassembled WGS sequence"/>
</dbReference>
<evidence type="ECO:0000313" key="3">
    <source>
        <dbReference type="Proteomes" id="UP000037069"/>
    </source>
</evidence>
<reference evidence="2 3" key="1">
    <citation type="journal article" date="2015" name="Nat. Commun.">
        <title>Lucilia cuprina genome unlocks parasitic fly biology to underpin future interventions.</title>
        <authorList>
            <person name="Anstead C.A."/>
            <person name="Korhonen P.K."/>
            <person name="Young N.D."/>
            <person name="Hall R.S."/>
            <person name="Jex A.R."/>
            <person name="Murali S.C."/>
            <person name="Hughes D.S."/>
            <person name="Lee S.F."/>
            <person name="Perry T."/>
            <person name="Stroehlein A.J."/>
            <person name="Ansell B.R."/>
            <person name="Breugelmans B."/>
            <person name="Hofmann A."/>
            <person name="Qu J."/>
            <person name="Dugan S."/>
            <person name="Lee S.L."/>
            <person name="Chao H."/>
            <person name="Dinh H."/>
            <person name="Han Y."/>
            <person name="Doddapaneni H.V."/>
            <person name="Worley K.C."/>
            <person name="Muzny D.M."/>
            <person name="Ioannidis P."/>
            <person name="Waterhouse R.M."/>
            <person name="Zdobnov E.M."/>
            <person name="James P.J."/>
            <person name="Bagnall N.H."/>
            <person name="Kotze A.C."/>
            <person name="Gibbs R.A."/>
            <person name="Richards S."/>
            <person name="Batterham P."/>
            <person name="Gasser R.B."/>
        </authorList>
    </citation>
    <scope>NUCLEOTIDE SEQUENCE [LARGE SCALE GENOMIC DNA]</scope>
    <source>
        <strain evidence="2 3">LS</strain>
        <tissue evidence="2">Full body</tissue>
    </source>
</reference>